<dbReference type="PATRIC" id="fig|1619013.3.peg.14"/>
<comment type="caution">
    <text evidence="6">The sequence shown here is derived from an EMBL/GenBank/DDBJ whole genome shotgun (WGS) entry which is preliminary data.</text>
</comment>
<dbReference type="InterPro" id="IPR014721">
    <property type="entry name" value="Ribsml_uS5_D2-typ_fold_subgr"/>
</dbReference>
<dbReference type="Gene3D" id="3.30.230.10">
    <property type="match status" value="1"/>
</dbReference>
<dbReference type="GO" id="GO:0005737">
    <property type="term" value="C:cytoplasm"/>
    <property type="evidence" value="ECO:0007669"/>
    <property type="project" value="UniProtKB-ARBA"/>
</dbReference>
<comment type="similarity">
    <text evidence="1 4">Belongs to the universal ribosomal protein uS9 family.</text>
</comment>
<evidence type="ECO:0000313" key="7">
    <source>
        <dbReference type="Proteomes" id="UP000034665"/>
    </source>
</evidence>
<keyword evidence="2 4" id="KW-0689">Ribosomal protein</keyword>
<dbReference type="NCBIfam" id="NF001099">
    <property type="entry name" value="PRK00132.1"/>
    <property type="match status" value="1"/>
</dbReference>
<gene>
    <name evidence="6" type="ORF">UT41_C0001G0013</name>
</gene>
<proteinExistence type="inferred from homology"/>
<evidence type="ECO:0000256" key="3">
    <source>
        <dbReference type="ARBA" id="ARBA00023274"/>
    </source>
</evidence>
<dbReference type="PANTHER" id="PTHR21569">
    <property type="entry name" value="RIBOSOMAL PROTEIN S9"/>
    <property type="match status" value="1"/>
</dbReference>
<dbReference type="InterPro" id="IPR020568">
    <property type="entry name" value="Ribosomal_Su5_D2-typ_SF"/>
</dbReference>
<dbReference type="Proteomes" id="UP000034665">
    <property type="component" value="Unassembled WGS sequence"/>
</dbReference>
<organism evidence="6 7">
    <name type="scientific">Candidatus Wolfebacteria bacterium GW2011_GWC2_39_22</name>
    <dbReference type="NCBI Taxonomy" id="1619013"/>
    <lineage>
        <taxon>Bacteria</taxon>
        <taxon>Candidatus Wolfeibacteriota</taxon>
    </lineage>
</organism>
<dbReference type="InterPro" id="IPR000754">
    <property type="entry name" value="Ribosomal_uS9"/>
</dbReference>
<dbReference type="InterPro" id="IPR020574">
    <property type="entry name" value="Ribosomal_uS9_CS"/>
</dbReference>
<sequence length="185" mass="20983">MTETTKKIKTEKVPTKAKTEVVADTETVEEVADVTAEVSVEEEVEATEGKAKRSGKKDKYFEAVGRRKTAVARVRLFTKMEGIVINNKTLKEYFGVERYEKDVESPLEKMKIVDKLGAIIKVKGGGPMAQSQAARLGIARALIEFNPVFQKRLRRLDLLTRDPRAVERKKPGLRKARRAPQWKKR</sequence>
<evidence type="ECO:0000256" key="5">
    <source>
        <dbReference type="RuleBase" id="RU003816"/>
    </source>
</evidence>
<evidence type="ECO:0000313" key="6">
    <source>
        <dbReference type="EMBL" id="KKR12469.1"/>
    </source>
</evidence>
<dbReference type="AlphaFoldDB" id="A0A0G0N8F4"/>
<dbReference type="GO" id="GO:0003735">
    <property type="term" value="F:structural constituent of ribosome"/>
    <property type="evidence" value="ECO:0007669"/>
    <property type="project" value="InterPro"/>
</dbReference>
<reference evidence="6 7" key="1">
    <citation type="journal article" date="2015" name="Nature">
        <title>rRNA introns, odd ribosomes, and small enigmatic genomes across a large radiation of phyla.</title>
        <authorList>
            <person name="Brown C.T."/>
            <person name="Hug L.A."/>
            <person name="Thomas B.C."/>
            <person name="Sharon I."/>
            <person name="Castelle C.J."/>
            <person name="Singh A."/>
            <person name="Wilkins M.J."/>
            <person name="Williams K.H."/>
            <person name="Banfield J.F."/>
        </authorList>
    </citation>
    <scope>NUCLEOTIDE SEQUENCE [LARGE SCALE GENOMIC DNA]</scope>
</reference>
<evidence type="ECO:0000256" key="4">
    <source>
        <dbReference type="RuleBase" id="RU003815"/>
    </source>
</evidence>
<protein>
    <recommendedName>
        <fullName evidence="5">30S ribosomal protein S9</fullName>
    </recommendedName>
</protein>
<dbReference type="GO" id="GO:0003723">
    <property type="term" value="F:RNA binding"/>
    <property type="evidence" value="ECO:0007669"/>
    <property type="project" value="TreeGrafter"/>
</dbReference>
<dbReference type="FunFam" id="3.30.230.10:FF:000001">
    <property type="entry name" value="30S ribosomal protein S9"/>
    <property type="match status" value="1"/>
</dbReference>
<accession>A0A0G0N8F4</accession>
<dbReference type="STRING" id="1619013.UT41_C0001G0013"/>
<evidence type="ECO:0000256" key="2">
    <source>
        <dbReference type="ARBA" id="ARBA00022980"/>
    </source>
</evidence>
<dbReference type="GO" id="GO:0006412">
    <property type="term" value="P:translation"/>
    <property type="evidence" value="ECO:0007669"/>
    <property type="project" value="InterPro"/>
</dbReference>
<keyword evidence="3 4" id="KW-0687">Ribonucleoprotein</keyword>
<dbReference type="EMBL" id="LBWR01000001">
    <property type="protein sequence ID" value="KKR12469.1"/>
    <property type="molecule type" value="Genomic_DNA"/>
</dbReference>
<dbReference type="PROSITE" id="PS00360">
    <property type="entry name" value="RIBOSOMAL_S9"/>
    <property type="match status" value="1"/>
</dbReference>
<dbReference type="Pfam" id="PF00380">
    <property type="entry name" value="Ribosomal_S9"/>
    <property type="match status" value="1"/>
</dbReference>
<dbReference type="SUPFAM" id="SSF54211">
    <property type="entry name" value="Ribosomal protein S5 domain 2-like"/>
    <property type="match status" value="1"/>
</dbReference>
<dbReference type="GO" id="GO:0015935">
    <property type="term" value="C:small ribosomal subunit"/>
    <property type="evidence" value="ECO:0007669"/>
    <property type="project" value="UniProtKB-ARBA"/>
</dbReference>
<dbReference type="PANTHER" id="PTHR21569:SF1">
    <property type="entry name" value="SMALL RIBOSOMAL SUBUNIT PROTEIN US9M"/>
    <property type="match status" value="1"/>
</dbReference>
<name>A0A0G0N8F4_9BACT</name>
<evidence type="ECO:0000256" key="1">
    <source>
        <dbReference type="ARBA" id="ARBA00005251"/>
    </source>
</evidence>
<dbReference type="InterPro" id="IPR023035">
    <property type="entry name" value="Ribosomal_uS9_bac/plastid"/>
</dbReference>